<dbReference type="Pfam" id="PF01061">
    <property type="entry name" value="ABC2_membrane"/>
    <property type="match status" value="1"/>
</dbReference>
<evidence type="ECO:0000256" key="1">
    <source>
        <dbReference type="ARBA" id="ARBA00004141"/>
    </source>
</evidence>
<keyword evidence="5" id="KW-0472">Membrane</keyword>
<dbReference type="AlphaFoldDB" id="A0AAP0FG20"/>
<dbReference type="Proteomes" id="UP001420932">
    <property type="component" value="Unassembled WGS sequence"/>
</dbReference>
<accession>A0AAP0FG20</accession>
<evidence type="ECO:0000259" key="7">
    <source>
        <dbReference type="Pfam" id="PF13963"/>
    </source>
</evidence>
<evidence type="ECO:0000256" key="2">
    <source>
        <dbReference type="ARBA" id="ARBA00022448"/>
    </source>
</evidence>
<keyword evidence="4" id="KW-1133">Transmembrane helix</keyword>
<dbReference type="GO" id="GO:0005886">
    <property type="term" value="C:plasma membrane"/>
    <property type="evidence" value="ECO:0007669"/>
    <property type="project" value="UniProtKB-ARBA"/>
</dbReference>
<evidence type="ECO:0000256" key="3">
    <source>
        <dbReference type="ARBA" id="ARBA00022692"/>
    </source>
</evidence>
<protein>
    <submittedName>
        <fullName evidence="8">Uncharacterized protein</fullName>
    </submittedName>
</protein>
<evidence type="ECO:0000256" key="4">
    <source>
        <dbReference type="ARBA" id="ARBA00022989"/>
    </source>
</evidence>
<organism evidence="8 9">
    <name type="scientific">Stephania yunnanensis</name>
    <dbReference type="NCBI Taxonomy" id="152371"/>
    <lineage>
        <taxon>Eukaryota</taxon>
        <taxon>Viridiplantae</taxon>
        <taxon>Streptophyta</taxon>
        <taxon>Embryophyta</taxon>
        <taxon>Tracheophyta</taxon>
        <taxon>Spermatophyta</taxon>
        <taxon>Magnoliopsida</taxon>
        <taxon>Ranunculales</taxon>
        <taxon>Menispermaceae</taxon>
        <taxon>Menispermoideae</taxon>
        <taxon>Cissampelideae</taxon>
        <taxon>Stephania</taxon>
    </lineage>
</organism>
<gene>
    <name evidence="8" type="ORF">Syun_022933</name>
</gene>
<dbReference type="PANTHER" id="PTHR19241">
    <property type="entry name" value="ATP-BINDING CASSETTE TRANSPORTER"/>
    <property type="match status" value="1"/>
</dbReference>
<evidence type="ECO:0000313" key="9">
    <source>
        <dbReference type="Proteomes" id="UP001420932"/>
    </source>
</evidence>
<evidence type="ECO:0000313" key="8">
    <source>
        <dbReference type="EMBL" id="KAK9106922.1"/>
    </source>
</evidence>
<proteinExistence type="predicted"/>
<dbReference type="GO" id="GO:0140359">
    <property type="term" value="F:ABC-type transporter activity"/>
    <property type="evidence" value="ECO:0007669"/>
    <property type="project" value="InterPro"/>
</dbReference>
<sequence>MSSTSRDWMYNRLDNGFVRIEFAAKVKEFISFAKQHCPTYQSERKIRCSCNYKKCRLVPYLDVETVEYHICRYGFVSGYHCWYEHGENGDEGPQNFYQMDNHVDDADVGGDDRQLTVRCYTTWQVQFSIGIAWKNHLTRQLYDMIEASSEQLWSGCETMTTLSAMARLLAIKSEDHISERGYNEIIKFMKDCLPNDNSLVTSKKDQAQYWADNSRPYKFLSVQDISDAFKNSVYGNQVGSSLYVPYDETKSHPSILSKDEFALSKWELFKTCFAREALLINRNRFLYVFRTCQVAFVGFVTCTMFLRTRSSQRDEANANLDLACLFFGSIHMVFNGFSRFVYHDLSLPVFYKQRDNHFHPALGLVNSYLDIAGALLNHRSHCLVMCCILHSWLCAECWESVALSVGDWFFDRVGVSAIDCPYPCDNTCHNLVSK</sequence>
<dbReference type="EMBL" id="JBBNAF010000010">
    <property type="protein sequence ID" value="KAK9106922.1"/>
    <property type="molecule type" value="Genomic_DNA"/>
</dbReference>
<dbReference type="InterPro" id="IPR029480">
    <property type="entry name" value="Transpos_assoc"/>
</dbReference>
<dbReference type="InterPro" id="IPR013525">
    <property type="entry name" value="ABC2_TM"/>
</dbReference>
<feature type="domain" description="Transposase-associated" evidence="7">
    <location>
        <begin position="6"/>
        <end position="87"/>
    </location>
</feature>
<evidence type="ECO:0000256" key="5">
    <source>
        <dbReference type="ARBA" id="ARBA00023136"/>
    </source>
</evidence>
<comment type="caution">
    <text evidence="8">The sequence shown here is derived from an EMBL/GenBank/DDBJ whole genome shotgun (WGS) entry which is preliminary data.</text>
</comment>
<keyword evidence="9" id="KW-1185">Reference proteome</keyword>
<keyword evidence="3" id="KW-0812">Transmembrane</keyword>
<comment type="subcellular location">
    <subcellularLocation>
        <location evidence="1">Membrane</location>
        <topology evidence="1">Multi-pass membrane protein</topology>
    </subcellularLocation>
</comment>
<evidence type="ECO:0000259" key="6">
    <source>
        <dbReference type="Pfam" id="PF01061"/>
    </source>
</evidence>
<keyword evidence="2" id="KW-0813">Transport</keyword>
<feature type="domain" description="ABC-2 type transporter transmembrane" evidence="6">
    <location>
        <begin position="268"/>
        <end position="361"/>
    </location>
</feature>
<name>A0AAP0FG20_9MAGN</name>
<dbReference type="Pfam" id="PF13963">
    <property type="entry name" value="Transpos_assoc"/>
    <property type="match status" value="1"/>
</dbReference>
<reference evidence="8 9" key="1">
    <citation type="submission" date="2024-01" db="EMBL/GenBank/DDBJ databases">
        <title>Genome assemblies of Stephania.</title>
        <authorList>
            <person name="Yang L."/>
        </authorList>
    </citation>
    <scope>NUCLEOTIDE SEQUENCE [LARGE SCALE GENOMIC DNA]</scope>
    <source>
        <strain evidence="8">YNDBR</strain>
        <tissue evidence="8">Leaf</tissue>
    </source>
</reference>